<dbReference type="InterPro" id="IPR023214">
    <property type="entry name" value="HAD_sf"/>
</dbReference>
<dbReference type="GO" id="GO:0005829">
    <property type="term" value="C:cytosol"/>
    <property type="evidence" value="ECO:0007669"/>
    <property type="project" value="TreeGrafter"/>
</dbReference>
<sequence>MIKWIVMDMDGTLLNDENRIDEQTRQILIKQEEKGVRLLLASGRNYRKLMDYAIQLKMDVYHGMLIEANGLAVYDCMTHARQKKAELNKQDIEQVFKLAQTYDLELIASLDDGLYDYFSENIRQSKIAYRIENNFPEDFPLTGGHRDWISDNRGGYPNQFFAERLEAFPDACNKLCLTHFPTRISEVFEALKKALNDEYEIVRTSPRWVEISPKGISKGNALTALMSANHIKKDEVLVFGDGENDCSMFASAGTAIAMGNAMDIVKQAANGVTLDNNHNGIAYAIENLEQITSKHE</sequence>
<dbReference type="GO" id="GO:0016791">
    <property type="term" value="F:phosphatase activity"/>
    <property type="evidence" value="ECO:0007669"/>
    <property type="project" value="TreeGrafter"/>
</dbReference>
<dbReference type="NCBIfam" id="TIGR01484">
    <property type="entry name" value="HAD-SF-IIB"/>
    <property type="match status" value="1"/>
</dbReference>
<accession>A0AB35ULZ6</accession>
<protein>
    <submittedName>
        <fullName evidence="1">Cof-type HAD-IIB family hydrolase</fullName>
    </submittedName>
</protein>
<dbReference type="RefSeq" id="WP_320883389.1">
    <property type="nucleotide sequence ID" value="NZ_BAABZA010000001.1"/>
</dbReference>
<dbReference type="PANTHER" id="PTHR10000">
    <property type="entry name" value="PHOSPHOSERINE PHOSPHATASE"/>
    <property type="match status" value="1"/>
</dbReference>
<dbReference type="GO" id="GO:0000287">
    <property type="term" value="F:magnesium ion binding"/>
    <property type="evidence" value="ECO:0007669"/>
    <property type="project" value="TreeGrafter"/>
</dbReference>
<dbReference type="PANTHER" id="PTHR10000:SF8">
    <property type="entry name" value="HAD SUPERFAMILY HYDROLASE-LIKE, TYPE 3"/>
    <property type="match status" value="1"/>
</dbReference>
<dbReference type="InterPro" id="IPR006379">
    <property type="entry name" value="HAD-SF_hydro_IIB"/>
</dbReference>
<comment type="caution">
    <text evidence="1">The sequence shown here is derived from an EMBL/GenBank/DDBJ whole genome shotgun (WGS) entry which is preliminary data.</text>
</comment>
<dbReference type="EMBL" id="JALDAW010000011">
    <property type="protein sequence ID" value="MDY5167841.1"/>
    <property type="molecule type" value="Genomic_DNA"/>
</dbReference>
<name>A0AB35ULZ6_9FIRM</name>
<dbReference type="CDD" id="cd07516">
    <property type="entry name" value="HAD_Pase"/>
    <property type="match status" value="1"/>
</dbReference>
<evidence type="ECO:0000313" key="1">
    <source>
        <dbReference type="EMBL" id="MDY5167841.1"/>
    </source>
</evidence>
<proteinExistence type="predicted"/>
<dbReference type="Pfam" id="PF08282">
    <property type="entry name" value="Hydrolase_3"/>
    <property type="match status" value="1"/>
</dbReference>
<dbReference type="InterPro" id="IPR000150">
    <property type="entry name" value="Cof"/>
</dbReference>
<dbReference type="AlphaFoldDB" id="A0AB35ULZ6"/>
<dbReference type="Gene3D" id="3.40.50.1000">
    <property type="entry name" value="HAD superfamily/HAD-like"/>
    <property type="match status" value="1"/>
</dbReference>
<dbReference type="SFLD" id="SFLDG01140">
    <property type="entry name" value="C2.B:_Phosphomannomutase_and_P"/>
    <property type="match status" value="1"/>
</dbReference>
<dbReference type="SUPFAM" id="SSF56784">
    <property type="entry name" value="HAD-like"/>
    <property type="match status" value="1"/>
</dbReference>
<dbReference type="SFLD" id="SFLDS00003">
    <property type="entry name" value="Haloacid_Dehalogenase"/>
    <property type="match status" value="1"/>
</dbReference>
<organism evidence="1 2">
    <name type="scientific">Dielma fastidiosa</name>
    <dbReference type="NCBI Taxonomy" id="1034346"/>
    <lineage>
        <taxon>Bacteria</taxon>
        <taxon>Bacillati</taxon>
        <taxon>Bacillota</taxon>
        <taxon>Erysipelotrichia</taxon>
        <taxon>Erysipelotrichales</taxon>
        <taxon>Erysipelotrichaceae</taxon>
        <taxon>Dielma</taxon>
    </lineage>
</organism>
<keyword evidence="1" id="KW-0378">Hydrolase</keyword>
<dbReference type="Gene3D" id="3.30.1240.10">
    <property type="match status" value="1"/>
</dbReference>
<gene>
    <name evidence="1" type="ORF">MQE39_06895</name>
</gene>
<evidence type="ECO:0000313" key="2">
    <source>
        <dbReference type="Proteomes" id="UP001276902"/>
    </source>
</evidence>
<dbReference type="InterPro" id="IPR036412">
    <property type="entry name" value="HAD-like_sf"/>
</dbReference>
<reference evidence="1" key="1">
    <citation type="submission" date="2022-03" db="EMBL/GenBank/DDBJ databases">
        <title>First case of bacteraemia caused by Dielma fastidiosa in a patient hospitalised with diverticulitis.</title>
        <authorList>
            <person name="Forman-Ankjaer B."/>
            <person name="Hvid-Jensen F."/>
            <person name="Kobel C.M."/>
            <person name="Greve T."/>
        </authorList>
    </citation>
    <scope>NUCLEOTIDE SEQUENCE</scope>
    <source>
        <strain evidence="1">AUH_DF_2021</strain>
    </source>
</reference>
<dbReference type="Proteomes" id="UP001276902">
    <property type="component" value="Unassembled WGS sequence"/>
</dbReference>
<dbReference type="NCBIfam" id="TIGR00099">
    <property type="entry name" value="Cof-subfamily"/>
    <property type="match status" value="1"/>
</dbReference>